<dbReference type="PANTHER" id="PTHR47027">
    <property type="entry name" value="REVERSE TRANSCRIPTASE DOMAIN-CONTAINING PROTEIN"/>
    <property type="match status" value="1"/>
</dbReference>
<evidence type="ECO:0000313" key="3">
    <source>
        <dbReference type="Proteomes" id="UP000838412"/>
    </source>
</evidence>
<dbReference type="Pfam" id="PF00078">
    <property type="entry name" value="RVT_1"/>
    <property type="match status" value="1"/>
</dbReference>
<organism evidence="2 3">
    <name type="scientific">Branchiostoma lanceolatum</name>
    <name type="common">Common lancelet</name>
    <name type="synonym">Amphioxus lanceolatum</name>
    <dbReference type="NCBI Taxonomy" id="7740"/>
    <lineage>
        <taxon>Eukaryota</taxon>
        <taxon>Metazoa</taxon>
        <taxon>Chordata</taxon>
        <taxon>Cephalochordata</taxon>
        <taxon>Leptocardii</taxon>
        <taxon>Amphioxiformes</taxon>
        <taxon>Branchiostomatidae</taxon>
        <taxon>Branchiostoma</taxon>
    </lineage>
</organism>
<dbReference type="InterPro" id="IPR000477">
    <property type="entry name" value="RT_dom"/>
</dbReference>
<dbReference type="PROSITE" id="PS50878">
    <property type="entry name" value="RT_POL"/>
    <property type="match status" value="1"/>
</dbReference>
<dbReference type="PANTHER" id="PTHR47027:SF8">
    <property type="entry name" value="RIBONUCLEASE H"/>
    <property type="match status" value="1"/>
</dbReference>
<dbReference type="InterPro" id="IPR043502">
    <property type="entry name" value="DNA/RNA_pol_sf"/>
</dbReference>
<dbReference type="EMBL" id="OV696688">
    <property type="protein sequence ID" value="CAH1258963.1"/>
    <property type="molecule type" value="Genomic_DNA"/>
</dbReference>
<name>A0A8K0ENX7_BRALA</name>
<reference evidence="2" key="1">
    <citation type="submission" date="2022-01" db="EMBL/GenBank/DDBJ databases">
        <authorList>
            <person name="Braso-Vives M."/>
        </authorList>
    </citation>
    <scope>NUCLEOTIDE SEQUENCE</scope>
</reference>
<gene>
    <name evidence="2" type="primary">Hypp2117</name>
    <name evidence="2" type="ORF">BLAG_LOCUS16364</name>
</gene>
<protein>
    <submittedName>
        <fullName evidence="2">Hypp2117 protein</fullName>
    </submittedName>
</protein>
<proteinExistence type="predicted"/>
<feature type="domain" description="Reverse transcriptase" evidence="1">
    <location>
        <begin position="1"/>
        <end position="155"/>
    </location>
</feature>
<evidence type="ECO:0000259" key="1">
    <source>
        <dbReference type="PROSITE" id="PS50878"/>
    </source>
</evidence>
<keyword evidence="3" id="KW-1185">Reference proteome</keyword>
<evidence type="ECO:0000313" key="2">
    <source>
        <dbReference type="EMBL" id="CAH1258963.1"/>
    </source>
</evidence>
<dbReference type="OrthoDB" id="10049057at2759"/>
<sequence>METMGVSRHLVQLLSNLYRDQQAAVRVEEDLTEWFEVKKGVRQGCLLSPMCFNFYSEAVMRESVEEQPTIGVNISGRNINNLRFADDIALIATSPEGLHELLDSTDSTSSEYQLEISTKKTKVMAVAKEPTQVTATCRGEQLQQVPRFKYLGSTLEHTASCSHEINIRLGAARAAL</sequence>
<dbReference type="Proteomes" id="UP000838412">
    <property type="component" value="Chromosome 3"/>
</dbReference>
<dbReference type="SUPFAM" id="SSF56672">
    <property type="entry name" value="DNA/RNA polymerases"/>
    <property type="match status" value="1"/>
</dbReference>
<accession>A0A8K0ENX7</accession>
<dbReference type="AlphaFoldDB" id="A0A8K0ENX7"/>